<comment type="caution">
    <text evidence="1">The sequence shown here is derived from an EMBL/GenBank/DDBJ whole genome shotgun (WGS) entry which is preliminary data.</text>
</comment>
<evidence type="ECO:0000313" key="1">
    <source>
        <dbReference type="EMBL" id="RID92447.1"/>
    </source>
</evidence>
<gene>
    <name evidence="1" type="ORF">D2N39_07315</name>
</gene>
<dbReference type="Proteomes" id="UP000266649">
    <property type="component" value="Unassembled WGS sequence"/>
</dbReference>
<dbReference type="RefSeq" id="WP_119134125.1">
    <property type="nucleotide sequence ID" value="NZ_QXXQ01000003.1"/>
</dbReference>
<dbReference type="OrthoDB" id="507950at2"/>
<reference evidence="1 2" key="1">
    <citation type="submission" date="2018-09" db="EMBL/GenBank/DDBJ databases">
        <title>Gemmobacter lutimaris sp. nov., a marine bacterium isolated from tidal flat.</title>
        <authorList>
            <person name="Lee D.W."/>
            <person name="Yoo Y."/>
            <person name="Kim J.-J."/>
            <person name="Kim B.S."/>
        </authorList>
    </citation>
    <scope>NUCLEOTIDE SEQUENCE [LARGE SCALE GENOMIC DNA]</scope>
    <source>
        <strain evidence="1 2">YJ-T1-11</strain>
    </source>
</reference>
<organism evidence="1 2">
    <name type="scientific">Gemmobacter lutimaris</name>
    <dbReference type="NCBI Taxonomy" id="2306023"/>
    <lineage>
        <taxon>Bacteria</taxon>
        <taxon>Pseudomonadati</taxon>
        <taxon>Pseudomonadota</taxon>
        <taxon>Alphaproteobacteria</taxon>
        <taxon>Rhodobacterales</taxon>
        <taxon>Paracoccaceae</taxon>
        <taxon>Gemmobacter</taxon>
    </lineage>
</organism>
<accession>A0A398BSG3</accession>
<dbReference type="Pfam" id="PF12686">
    <property type="entry name" value="DUF3800"/>
    <property type="match status" value="1"/>
</dbReference>
<dbReference type="InterPro" id="IPR024524">
    <property type="entry name" value="DUF3800"/>
</dbReference>
<dbReference type="AlphaFoldDB" id="A0A398BSG3"/>
<dbReference type="EMBL" id="QXXQ01000003">
    <property type="protein sequence ID" value="RID92447.1"/>
    <property type="molecule type" value="Genomic_DNA"/>
</dbReference>
<name>A0A398BSG3_9RHOB</name>
<sequence length="248" mass="28017">MHEAAAFSEYIIYADESGSPVLGADASDFPIFVLVFLIVRKSYYAGSLVPQFQALKFETVGHDQLILHERDIRRQSGAFAFLQVSVQTRAAFIGRLTKMIEEADIHLCCAIIDKEKLAERYSDPWSPYDLALTFCIEKAAKFLQSEGENGHAVHVLFEARGQKEDRHLELEFRRIAAGQPKIGRALPVIQSFNWQPMFVDKRSNSTGLQIADLAARPLGLAYLRPDQENRAAKVLQHKMVFPHPKCFP</sequence>
<protein>
    <submittedName>
        <fullName evidence="1">DUF3800 domain-containing protein</fullName>
    </submittedName>
</protein>
<keyword evidence="2" id="KW-1185">Reference proteome</keyword>
<proteinExistence type="predicted"/>
<evidence type="ECO:0000313" key="2">
    <source>
        <dbReference type="Proteomes" id="UP000266649"/>
    </source>
</evidence>